<comment type="caution">
    <text evidence="2">The sequence shown here is derived from an EMBL/GenBank/DDBJ whole genome shotgun (WGS) entry which is preliminary data.</text>
</comment>
<dbReference type="STRING" id="525245.HMPREF0044_0164"/>
<protein>
    <submittedName>
        <fullName evidence="2">Uncharacterized protein</fullName>
    </submittedName>
</protein>
<evidence type="ECO:0000313" key="2">
    <source>
        <dbReference type="EMBL" id="EEH64427.1"/>
    </source>
</evidence>
<sequence>MICILMEPVIPSFEDESEGEDAQVAKLPLAAFALGIGAVSLVGTVLFEKFVFGRGEARRRAGVRFAHTRQAVAIAALKAGALYALPDEILLGASSED</sequence>
<proteinExistence type="predicted"/>
<feature type="transmembrane region" description="Helical" evidence="1">
    <location>
        <begin position="29"/>
        <end position="52"/>
    </location>
</feature>
<dbReference type="EMBL" id="ACFG01000004">
    <property type="protein sequence ID" value="EEH64427.1"/>
    <property type="molecule type" value="Genomic_DNA"/>
</dbReference>
<accession>C0VYC4</accession>
<keyword evidence="1" id="KW-0812">Transmembrane</keyword>
<dbReference type="HOGENOM" id="CLU_2340484_0_0_11"/>
<name>C0VYC4_9ACTO</name>
<evidence type="ECO:0000313" key="3">
    <source>
        <dbReference type="Proteomes" id="UP000010301"/>
    </source>
</evidence>
<evidence type="ECO:0000256" key="1">
    <source>
        <dbReference type="SAM" id="Phobius"/>
    </source>
</evidence>
<keyword evidence="1" id="KW-1133">Transmembrane helix</keyword>
<keyword evidence="3" id="KW-1185">Reference proteome</keyword>
<organism evidence="2 3">
    <name type="scientific">Gleimia coleocanis DSM 15436</name>
    <dbReference type="NCBI Taxonomy" id="525245"/>
    <lineage>
        <taxon>Bacteria</taxon>
        <taxon>Bacillati</taxon>
        <taxon>Actinomycetota</taxon>
        <taxon>Actinomycetes</taxon>
        <taxon>Actinomycetales</taxon>
        <taxon>Actinomycetaceae</taxon>
        <taxon>Gleimia</taxon>
    </lineage>
</organism>
<keyword evidence="1" id="KW-0472">Membrane</keyword>
<dbReference type="Proteomes" id="UP000010301">
    <property type="component" value="Unassembled WGS sequence"/>
</dbReference>
<gene>
    <name evidence="2" type="ORF">HMPREF0044_0164</name>
</gene>
<dbReference type="AlphaFoldDB" id="C0VYC4"/>
<reference evidence="2 3" key="1">
    <citation type="submission" date="2009-01" db="EMBL/GenBank/DDBJ databases">
        <authorList>
            <person name="Qin X."/>
            <person name="Bachman B."/>
            <person name="Battles P."/>
            <person name="Bell A."/>
            <person name="Bess C."/>
            <person name="Bickham C."/>
            <person name="Chaboub L."/>
            <person name="Chen D."/>
            <person name="Coyle M."/>
            <person name="Deiros D.R."/>
            <person name="Dinh H."/>
            <person name="Forbes L."/>
            <person name="Fowler G."/>
            <person name="Francisco L."/>
            <person name="Fu Q."/>
            <person name="Gubbala S."/>
            <person name="Hale W."/>
            <person name="Han Y."/>
            <person name="Hemphill L."/>
            <person name="Highlander S.K."/>
            <person name="Hirani K."/>
            <person name="Hogues M."/>
            <person name="Jackson L."/>
            <person name="Jakkamsetti A."/>
            <person name="Javaid M."/>
            <person name="Jiang H."/>
            <person name="Korchina V."/>
            <person name="Kovar C."/>
            <person name="Lara F."/>
            <person name="Lee S."/>
            <person name="Mata R."/>
            <person name="Mathew T."/>
            <person name="Moen C."/>
            <person name="Morales K."/>
            <person name="Munidasa M."/>
            <person name="Nazareth L."/>
            <person name="Ngo R."/>
            <person name="Nguyen L."/>
            <person name="Okwuonu G."/>
            <person name="Ongeri F."/>
            <person name="Patil S."/>
            <person name="Petrosino J."/>
            <person name="Pham C."/>
            <person name="Pham P."/>
            <person name="Pu L.-L."/>
            <person name="Puazo M."/>
            <person name="Raj R."/>
            <person name="Reid J."/>
            <person name="Rouhana J."/>
            <person name="Saada N."/>
            <person name="Shang Y."/>
            <person name="Simmons D."/>
            <person name="Thornton R."/>
            <person name="Warren J."/>
            <person name="Weissenberger G."/>
            <person name="Zhang J."/>
            <person name="Zhang L."/>
            <person name="Zhou C."/>
            <person name="Zhu D."/>
            <person name="Muzny D."/>
            <person name="Worley K."/>
            <person name="Gibbs R."/>
        </authorList>
    </citation>
    <scope>NUCLEOTIDE SEQUENCE [LARGE SCALE GENOMIC DNA]</scope>
    <source>
        <strain evidence="2 3">DSM 15436</strain>
    </source>
</reference>